<gene>
    <name evidence="3" type="ORF">MNB_SM-7-1418</name>
</gene>
<proteinExistence type="predicted"/>
<evidence type="ECO:0000256" key="1">
    <source>
        <dbReference type="ARBA" id="ARBA00022729"/>
    </source>
</evidence>
<accession>A0A1W1BWC6</accession>
<sequence length="253" mass="29651">MPKQIIKLFLSALFLLIISGCSKDIDEYNKPAIYWYSKMIESISKNDLDRADNYYSSLQSEHIGSPLLPEATFIMALAHMYNEEYLLADHYLDEYVRRFADDASNKEEAEFLKIKAKYLSLPNPRRDQALIDEAIAEARSFKRHYPNSIHYYVVDTILTRLLLSKAVLDEAIASLYKRIDKPKAAKFYQSKIPEKWIDWSRVKRAQTPWYREWFEGDGTSSWYAFLIPDTQSVVSRNSIQDINITKEVYDETK</sequence>
<keyword evidence="1" id="KW-0732">Signal</keyword>
<dbReference type="Pfam" id="PF13525">
    <property type="entry name" value="YfiO"/>
    <property type="match status" value="1"/>
</dbReference>
<dbReference type="InterPro" id="IPR011990">
    <property type="entry name" value="TPR-like_helical_dom_sf"/>
</dbReference>
<dbReference type="PROSITE" id="PS51257">
    <property type="entry name" value="PROKAR_LIPOPROTEIN"/>
    <property type="match status" value="1"/>
</dbReference>
<organism evidence="3">
    <name type="scientific">hydrothermal vent metagenome</name>
    <dbReference type="NCBI Taxonomy" id="652676"/>
    <lineage>
        <taxon>unclassified sequences</taxon>
        <taxon>metagenomes</taxon>
        <taxon>ecological metagenomes</taxon>
    </lineage>
</organism>
<dbReference type="EMBL" id="FPHB01000041">
    <property type="protein sequence ID" value="SFV57805.1"/>
    <property type="molecule type" value="Genomic_DNA"/>
</dbReference>
<dbReference type="InterPro" id="IPR039565">
    <property type="entry name" value="BamD-like"/>
</dbReference>
<evidence type="ECO:0000259" key="2">
    <source>
        <dbReference type="Pfam" id="PF13525"/>
    </source>
</evidence>
<reference evidence="3" key="1">
    <citation type="submission" date="2016-10" db="EMBL/GenBank/DDBJ databases">
        <authorList>
            <person name="de Groot N.N."/>
        </authorList>
    </citation>
    <scope>NUCLEOTIDE SEQUENCE</scope>
</reference>
<dbReference type="Gene3D" id="1.25.40.10">
    <property type="entry name" value="Tetratricopeptide repeat domain"/>
    <property type="match status" value="1"/>
</dbReference>
<protein>
    <submittedName>
        <fullName evidence="3">Putative lipoprotein</fullName>
    </submittedName>
</protein>
<name>A0A1W1BWC6_9ZZZZ</name>
<evidence type="ECO:0000313" key="3">
    <source>
        <dbReference type="EMBL" id="SFV57805.1"/>
    </source>
</evidence>
<feature type="domain" description="Outer membrane lipoprotein BamD-like" evidence="2">
    <location>
        <begin position="34"/>
        <end position="184"/>
    </location>
</feature>
<dbReference type="AlphaFoldDB" id="A0A1W1BWC6"/>
<keyword evidence="3" id="KW-0449">Lipoprotein</keyword>